<evidence type="ECO:0000256" key="1">
    <source>
        <dbReference type="ARBA" id="ARBA00000142"/>
    </source>
</evidence>
<dbReference type="GO" id="GO:0043527">
    <property type="term" value="C:tRNA methyltransferase complex"/>
    <property type="evidence" value="ECO:0007669"/>
    <property type="project" value="TreeGrafter"/>
</dbReference>
<comment type="catalytic activity">
    <reaction evidence="1">
        <text>guanosine(46) in tRNA + S-adenosyl-L-methionine = N(7)-methylguanosine(46) in tRNA + S-adenosyl-L-homocysteine</text>
        <dbReference type="Rhea" id="RHEA:42708"/>
        <dbReference type="Rhea" id="RHEA-COMP:10188"/>
        <dbReference type="Rhea" id="RHEA-COMP:10189"/>
        <dbReference type="ChEBI" id="CHEBI:57856"/>
        <dbReference type="ChEBI" id="CHEBI:59789"/>
        <dbReference type="ChEBI" id="CHEBI:74269"/>
        <dbReference type="ChEBI" id="CHEBI:74480"/>
        <dbReference type="EC" id="2.1.1.33"/>
    </reaction>
</comment>
<dbReference type="GO" id="GO:0008176">
    <property type="term" value="F:tRNA (guanine(46)-N7)-methyltransferase activity"/>
    <property type="evidence" value="ECO:0007669"/>
    <property type="project" value="UniProtKB-EC"/>
</dbReference>
<feature type="region of interest" description="Disordered" evidence="7">
    <location>
        <begin position="1"/>
        <end position="51"/>
    </location>
</feature>
<evidence type="ECO:0000256" key="5">
    <source>
        <dbReference type="ARBA" id="ARBA00022691"/>
    </source>
</evidence>
<dbReference type="CDD" id="cd02440">
    <property type="entry name" value="AdoMet_MTases"/>
    <property type="match status" value="1"/>
</dbReference>
<dbReference type="PANTHER" id="PTHR23417">
    <property type="entry name" value="3-DEOXY-D-MANNO-OCTULOSONIC-ACID TRANSFERASE/TRNA GUANINE-N 7 - -METHYLTRANSFERASE"/>
    <property type="match status" value="1"/>
</dbReference>
<sequence length="353" mass="38973">MEGSAKRSAAQALSGGPEAAGGGGNASASDNDGEGDSKRACTDLRSRVANTRSEPGNIKKIDQAWKEVFGHLKLEDVSLVSEIGKTRPRNHVNPLASQFLSPVEPPKWAEIFEDTSKPLFIDVGCAQGRFGLLMATNEKWKDWNHLGIEIRAPHVTRANAWAERKGLKNVHYVSCSANSSLGPIISSYPGTVEWVAVQFPDPHFKRKHHKRRVVQPAFLEDLARHSQKGCKLFMQSDIEEVVAQMRDRTDGCSFFDRVGTYTPRDEALDPEICRNGADDSLWTKSGQRAEGKAIDFGDWLEGPNPVGVPTEREVQNQALDLPVYRCLFERNDRDVPPPSLNTTVSGPKPHPEA</sequence>
<evidence type="ECO:0000256" key="4">
    <source>
        <dbReference type="ARBA" id="ARBA00022679"/>
    </source>
</evidence>
<dbReference type="Pfam" id="PF02390">
    <property type="entry name" value="Methyltransf_4"/>
    <property type="match status" value="1"/>
</dbReference>
<accession>A0A2R5G6Z8</accession>
<evidence type="ECO:0000313" key="9">
    <source>
        <dbReference type="Proteomes" id="UP000241890"/>
    </source>
</evidence>
<dbReference type="NCBIfam" id="TIGR00091">
    <property type="entry name" value="tRNA (guanosine(46)-N7)-methyltransferase TrmB"/>
    <property type="match status" value="1"/>
</dbReference>
<feature type="region of interest" description="Disordered" evidence="7">
    <location>
        <begin position="332"/>
        <end position="353"/>
    </location>
</feature>
<dbReference type="InParanoid" id="A0A2R5G6Z8"/>
<dbReference type="OrthoDB" id="47276at2759"/>
<dbReference type="InterPro" id="IPR029063">
    <property type="entry name" value="SAM-dependent_MTases_sf"/>
</dbReference>
<keyword evidence="3 8" id="KW-0489">Methyltransferase</keyword>
<reference evidence="8 9" key="1">
    <citation type="submission" date="2017-12" db="EMBL/GenBank/DDBJ databases">
        <title>Sequencing, de novo assembly and annotation of complete genome of a new Thraustochytrid species, strain FCC1311.</title>
        <authorList>
            <person name="Sedici K."/>
            <person name="Godart F."/>
            <person name="Aiese Cigliano R."/>
            <person name="Sanseverino W."/>
            <person name="Barakat M."/>
            <person name="Ortet P."/>
            <person name="Marechal E."/>
            <person name="Cagnac O."/>
            <person name="Amato A."/>
        </authorList>
    </citation>
    <scope>NUCLEOTIDE SEQUENCE [LARGE SCALE GENOMIC DNA]</scope>
</reference>
<dbReference type="PANTHER" id="PTHR23417:SF21">
    <property type="entry name" value="TRNA (GUANINE-N(7)-)-METHYLTRANSFERASE"/>
    <property type="match status" value="1"/>
</dbReference>
<evidence type="ECO:0000256" key="7">
    <source>
        <dbReference type="SAM" id="MobiDB-lite"/>
    </source>
</evidence>
<keyword evidence="9" id="KW-1185">Reference proteome</keyword>
<dbReference type="Gene3D" id="3.40.50.150">
    <property type="entry name" value="Vaccinia Virus protein VP39"/>
    <property type="match status" value="1"/>
</dbReference>
<dbReference type="EMBL" id="BEYU01000025">
    <property type="protein sequence ID" value="GBG26836.1"/>
    <property type="molecule type" value="Genomic_DNA"/>
</dbReference>
<gene>
    <name evidence="8" type="ORF">FCC1311_030582</name>
</gene>
<evidence type="ECO:0000313" key="8">
    <source>
        <dbReference type="EMBL" id="GBG26836.1"/>
    </source>
</evidence>
<dbReference type="EC" id="2.1.1.33" evidence="2"/>
<dbReference type="SUPFAM" id="SSF53335">
    <property type="entry name" value="S-adenosyl-L-methionine-dependent methyltransferases"/>
    <property type="match status" value="1"/>
</dbReference>
<keyword evidence="4 8" id="KW-0808">Transferase</keyword>
<comment type="caution">
    <text evidence="8">The sequence shown here is derived from an EMBL/GenBank/DDBJ whole genome shotgun (WGS) entry which is preliminary data.</text>
</comment>
<proteinExistence type="predicted"/>
<evidence type="ECO:0000256" key="2">
    <source>
        <dbReference type="ARBA" id="ARBA00011977"/>
    </source>
</evidence>
<keyword evidence="5" id="KW-0949">S-adenosyl-L-methionine</keyword>
<keyword evidence="6" id="KW-0819">tRNA processing</keyword>
<dbReference type="AlphaFoldDB" id="A0A2R5G6Z8"/>
<evidence type="ECO:0000256" key="6">
    <source>
        <dbReference type="ARBA" id="ARBA00022694"/>
    </source>
</evidence>
<name>A0A2R5G6Z8_9STRA</name>
<feature type="compositionally biased region" description="Basic and acidic residues" evidence="7">
    <location>
        <begin position="35"/>
        <end position="46"/>
    </location>
</feature>
<protein>
    <recommendedName>
        <fullName evidence="2">tRNA (guanine(46)-N(7))-methyltransferase</fullName>
        <ecNumber evidence="2">2.1.1.33</ecNumber>
    </recommendedName>
</protein>
<evidence type="ECO:0000256" key="3">
    <source>
        <dbReference type="ARBA" id="ARBA00022603"/>
    </source>
</evidence>
<dbReference type="InterPro" id="IPR003358">
    <property type="entry name" value="tRNA_(Gua-N-7)_MeTrfase_Trmb"/>
</dbReference>
<organism evidence="8 9">
    <name type="scientific">Hondaea fermentalgiana</name>
    <dbReference type="NCBI Taxonomy" id="2315210"/>
    <lineage>
        <taxon>Eukaryota</taxon>
        <taxon>Sar</taxon>
        <taxon>Stramenopiles</taxon>
        <taxon>Bigyra</taxon>
        <taxon>Labyrinthulomycetes</taxon>
        <taxon>Thraustochytrida</taxon>
        <taxon>Thraustochytriidae</taxon>
        <taxon>Hondaea</taxon>
    </lineage>
</organism>
<dbReference type="Proteomes" id="UP000241890">
    <property type="component" value="Unassembled WGS sequence"/>
</dbReference>
<dbReference type="PROSITE" id="PS51625">
    <property type="entry name" value="SAM_MT_TRMB"/>
    <property type="match status" value="1"/>
</dbReference>